<evidence type="ECO:0000256" key="6">
    <source>
        <dbReference type="ARBA" id="ARBA00023136"/>
    </source>
</evidence>
<evidence type="ECO:0000313" key="9">
    <source>
        <dbReference type="EMBL" id="KAG8441397.1"/>
    </source>
</evidence>
<feature type="transmembrane region" description="Helical" evidence="7">
    <location>
        <begin position="68"/>
        <end position="90"/>
    </location>
</feature>
<protein>
    <recommendedName>
        <fullName evidence="3">Transmembrane protein 205</fullName>
    </recommendedName>
</protein>
<dbReference type="Proteomes" id="UP000812440">
    <property type="component" value="Chromosome 3"/>
</dbReference>
<name>A0A8T2JCV8_9PIPI</name>
<dbReference type="Pfam" id="PF13664">
    <property type="entry name" value="DUF4149"/>
    <property type="match status" value="1"/>
</dbReference>
<keyword evidence="4 7" id="KW-0812">Transmembrane</keyword>
<comment type="caution">
    <text evidence="9">The sequence shown here is derived from an EMBL/GenBank/DDBJ whole genome shotgun (WGS) entry which is preliminary data.</text>
</comment>
<feature type="transmembrane region" description="Helical" evidence="7">
    <location>
        <begin position="102"/>
        <end position="121"/>
    </location>
</feature>
<reference evidence="9" key="1">
    <citation type="thesis" date="2020" institute="ProQuest LLC" country="789 East Eisenhower Parkway, Ann Arbor, MI, USA">
        <title>Comparative Genomics and Chromosome Evolution.</title>
        <authorList>
            <person name="Mudd A.B."/>
        </authorList>
    </citation>
    <scope>NUCLEOTIDE SEQUENCE</scope>
    <source>
        <strain evidence="9">Female2</strain>
        <tissue evidence="9">Blood</tissue>
    </source>
</reference>
<gene>
    <name evidence="9" type="ORF">GDO86_006946</name>
</gene>
<evidence type="ECO:0000256" key="4">
    <source>
        <dbReference type="ARBA" id="ARBA00022692"/>
    </source>
</evidence>
<keyword evidence="5 7" id="KW-1133">Transmembrane helix</keyword>
<evidence type="ECO:0000256" key="2">
    <source>
        <dbReference type="ARBA" id="ARBA00011001"/>
    </source>
</evidence>
<dbReference type="GO" id="GO:0016020">
    <property type="term" value="C:membrane"/>
    <property type="evidence" value="ECO:0007669"/>
    <property type="project" value="UniProtKB-SubCell"/>
</dbReference>
<feature type="domain" description="TMEM205-like" evidence="8">
    <location>
        <begin position="32"/>
        <end position="131"/>
    </location>
</feature>
<feature type="transmembrane region" description="Helical" evidence="7">
    <location>
        <begin position="173"/>
        <end position="198"/>
    </location>
</feature>
<comment type="subcellular location">
    <subcellularLocation>
        <location evidence="1">Membrane</location>
        <topology evidence="1">Multi-pass membrane protein</topology>
    </subcellularLocation>
</comment>
<comment type="similarity">
    <text evidence="2">Belongs to the TMEM205 family.</text>
</comment>
<evidence type="ECO:0000313" key="10">
    <source>
        <dbReference type="Proteomes" id="UP000812440"/>
    </source>
</evidence>
<feature type="transmembrane region" description="Helical" evidence="7">
    <location>
        <begin position="28"/>
        <end position="56"/>
    </location>
</feature>
<proteinExistence type="inferred from homology"/>
<keyword evidence="6 7" id="KW-0472">Membrane</keyword>
<evidence type="ECO:0000256" key="1">
    <source>
        <dbReference type="ARBA" id="ARBA00004141"/>
    </source>
</evidence>
<organism evidence="9 10">
    <name type="scientific">Hymenochirus boettgeri</name>
    <name type="common">Congo dwarf clawed frog</name>
    <dbReference type="NCBI Taxonomy" id="247094"/>
    <lineage>
        <taxon>Eukaryota</taxon>
        <taxon>Metazoa</taxon>
        <taxon>Chordata</taxon>
        <taxon>Craniata</taxon>
        <taxon>Vertebrata</taxon>
        <taxon>Euteleostomi</taxon>
        <taxon>Amphibia</taxon>
        <taxon>Batrachia</taxon>
        <taxon>Anura</taxon>
        <taxon>Pipoidea</taxon>
        <taxon>Pipidae</taxon>
        <taxon>Pipinae</taxon>
        <taxon>Hymenochirus</taxon>
    </lineage>
</organism>
<evidence type="ECO:0000256" key="7">
    <source>
        <dbReference type="SAM" id="Phobius"/>
    </source>
</evidence>
<dbReference type="OrthoDB" id="1641132at2759"/>
<dbReference type="EMBL" id="JAACNH010000006">
    <property type="protein sequence ID" value="KAG8441397.1"/>
    <property type="molecule type" value="Genomic_DNA"/>
</dbReference>
<dbReference type="PANTHER" id="PTHR46916">
    <property type="entry name" value="TRANSMEMBRANE PROTEIN 205"/>
    <property type="match status" value="1"/>
</dbReference>
<dbReference type="InterPro" id="IPR025423">
    <property type="entry name" value="TMEM205-like"/>
</dbReference>
<evidence type="ECO:0000256" key="3">
    <source>
        <dbReference type="ARBA" id="ARBA00015041"/>
    </source>
</evidence>
<accession>A0A8T2JCV8</accession>
<evidence type="ECO:0000259" key="8">
    <source>
        <dbReference type="Pfam" id="PF13664"/>
    </source>
</evidence>
<dbReference type="AlphaFoldDB" id="A0A8T2JCV8"/>
<dbReference type="PANTHER" id="PTHR46916:SF2">
    <property type="entry name" value="TRANSMEMBRANE PROTEIN 205"/>
    <property type="match status" value="1"/>
</dbReference>
<sequence length="203" mass="22863">MTEVTEEGADLQLGSMASEGTPGDHVKVIQLLVLSASFGMQFWVTFVAGFVMIANVPRHTFGLVQSKLIPFYHHILLCFIFVNLAIFASYHPRELLSPAESIQIVLFLISLITNAMNARWFSPVISKIMFKVQVIEKEHGLGQEVGRSANKEGYRLLQNKDPKYCDLRRRFMFYHAISSFSNLLSFLCNGANLVYIAAMLPTL</sequence>
<keyword evidence="10" id="KW-1185">Reference proteome</keyword>
<dbReference type="InterPro" id="IPR042623">
    <property type="entry name" value="TMEM205"/>
</dbReference>
<evidence type="ECO:0000256" key="5">
    <source>
        <dbReference type="ARBA" id="ARBA00022989"/>
    </source>
</evidence>